<evidence type="ECO:0000313" key="1">
    <source>
        <dbReference type="EMBL" id="OAB45012.1"/>
    </source>
</evidence>
<comment type="caution">
    <text evidence="1">The sequence shown here is derived from an EMBL/GenBank/DDBJ whole genome shotgun (WGS) entry which is preliminary data.</text>
</comment>
<evidence type="ECO:0000313" key="2">
    <source>
        <dbReference type="Proteomes" id="UP000077355"/>
    </source>
</evidence>
<dbReference type="OrthoDB" id="9918379at2"/>
<dbReference type="EMBL" id="LVJI01000018">
    <property type="protein sequence ID" value="OAB45012.1"/>
    <property type="molecule type" value="Genomic_DNA"/>
</dbReference>
<dbReference type="Proteomes" id="UP000077355">
    <property type="component" value="Unassembled WGS sequence"/>
</dbReference>
<gene>
    <name evidence="1" type="ORF">PBAT_13770</name>
</gene>
<protein>
    <submittedName>
        <fullName evidence="1">Uncharacterized protein</fullName>
    </submittedName>
</protein>
<name>A0A168MSU3_9BACL</name>
<keyword evidence="2" id="KW-1185">Reference proteome</keyword>
<accession>A0A168MSU3</accession>
<sequence>MDITIQSSVLRTANVQLQQSVEQIQQATQHCKQQDSDSFHLESSHILSGYGDEHRVSSNPLSVMVCMTGEVEELTSKRFDGEGQRSLTIVDQSRNILNAAALKSQDWTFVDPESIAVKQSSPIGGDYDY</sequence>
<organism evidence="1 2">
    <name type="scientific">Paenibacillus antarcticus</name>
    <dbReference type="NCBI Taxonomy" id="253703"/>
    <lineage>
        <taxon>Bacteria</taxon>
        <taxon>Bacillati</taxon>
        <taxon>Bacillota</taxon>
        <taxon>Bacilli</taxon>
        <taxon>Bacillales</taxon>
        <taxon>Paenibacillaceae</taxon>
        <taxon>Paenibacillus</taxon>
    </lineage>
</organism>
<dbReference type="RefSeq" id="WP_068650519.1">
    <property type="nucleotide sequence ID" value="NZ_CP043611.1"/>
</dbReference>
<proteinExistence type="predicted"/>
<dbReference type="AlphaFoldDB" id="A0A168MSU3"/>
<reference evidence="1 2" key="1">
    <citation type="submission" date="2016-03" db="EMBL/GenBank/DDBJ databases">
        <title>Draft genome sequence of Paenibacillus antarcticus CECT 5836.</title>
        <authorList>
            <person name="Shin S.-K."/>
            <person name="Yi H."/>
        </authorList>
    </citation>
    <scope>NUCLEOTIDE SEQUENCE [LARGE SCALE GENOMIC DNA]</scope>
    <source>
        <strain evidence="1 2">CECT 5836</strain>
    </source>
</reference>